<evidence type="ECO:0000313" key="1">
    <source>
        <dbReference type="EMBL" id="KAJ8122871.1"/>
    </source>
</evidence>
<evidence type="ECO:0000313" key="2">
    <source>
        <dbReference type="Proteomes" id="UP001153334"/>
    </source>
</evidence>
<keyword evidence="2" id="KW-1185">Reference proteome</keyword>
<dbReference type="EMBL" id="JAPESX010000161">
    <property type="protein sequence ID" value="KAJ8122871.1"/>
    <property type="molecule type" value="Genomic_DNA"/>
</dbReference>
<comment type="caution">
    <text evidence="1">The sequence shown here is derived from an EMBL/GenBank/DDBJ whole genome shotgun (WGS) entry which is preliminary data.</text>
</comment>
<proteinExistence type="predicted"/>
<accession>A0ACC2J5T6</accession>
<organism evidence="1 2">
    <name type="scientific">Nemania bipapillata</name>
    <dbReference type="NCBI Taxonomy" id="110536"/>
    <lineage>
        <taxon>Eukaryota</taxon>
        <taxon>Fungi</taxon>
        <taxon>Dikarya</taxon>
        <taxon>Ascomycota</taxon>
        <taxon>Pezizomycotina</taxon>
        <taxon>Sordariomycetes</taxon>
        <taxon>Xylariomycetidae</taxon>
        <taxon>Xylariales</taxon>
        <taxon>Xylariaceae</taxon>
        <taxon>Nemania</taxon>
    </lineage>
</organism>
<name>A0ACC2J5T6_9PEZI</name>
<sequence>MADPFSLTGTAVGIVSLGIQVAQSLYNYYTALKSQDSDIAYTRKKLNSLLEILDCLNCIQELQDDVIKFEKTPVDSNLSIAKSTARRLAYPFRKSTLEKLGENIDEIIFRLKLALQLLQQEVTDHIHDEIEDVKALLKLVRTSQISSELQDWLKAPDATINFNEVHKKKHPRTGLWLVKGPVFHAWLEICPSTSQI</sequence>
<gene>
    <name evidence="1" type="ORF">ONZ43_g1048</name>
</gene>
<reference evidence="1" key="1">
    <citation type="submission" date="2022-11" db="EMBL/GenBank/DDBJ databases">
        <title>Genome Sequence of Nemania bipapillata.</title>
        <authorList>
            <person name="Buettner E."/>
        </authorList>
    </citation>
    <scope>NUCLEOTIDE SEQUENCE</scope>
    <source>
        <strain evidence="1">CP14</strain>
    </source>
</reference>
<dbReference type="Proteomes" id="UP001153334">
    <property type="component" value="Unassembled WGS sequence"/>
</dbReference>
<protein>
    <submittedName>
        <fullName evidence="1">Uncharacterized protein</fullName>
    </submittedName>
</protein>